<dbReference type="AlphaFoldDB" id="U5DNY6"/>
<keyword evidence="2" id="KW-0808">Transferase</keyword>
<dbReference type="Proteomes" id="UP000016960">
    <property type="component" value="Unassembled WGS sequence"/>
</dbReference>
<dbReference type="InParanoid" id="U5DNY6"/>
<protein>
    <submittedName>
        <fullName evidence="2">Carbonic anhydrase/acetyltransferase, isoleucine patch superfamily</fullName>
    </submittedName>
</protein>
<dbReference type="GO" id="GO:0016740">
    <property type="term" value="F:transferase activity"/>
    <property type="evidence" value="ECO:0007669"/>
    <property type="project" value="UniProtKB-KW"/>
</dbReference>
<evidence type="ECO:0000313" key="2">
    <source>
        <dbReference type="EMBL" id="ERN41420.1"/>
    </source>
</evidence>
<organism evidence="2 3">
    <name type="scientific">Rubidibacter lacunae KORDI 51-2</name>
    <dbReference type="NCBI Taxonomy" id="582515"/>
    <lineage>
        <taxon>Bacteria</taxon>
        <taxon>Bacillati</taxon>
        <taxon>Cyanobacteriota</taxon>
        <taxon>Cyanophyceae</taxon>
        <taxon>Oscillatoriophycideae</taxon>
        <taxon>Chroococcales</taxon>
        <taxon>Aphanothecaceae</taxon>
        <taxon>Rubidibacter</taxon>
    </lineage>
</organism>
<feature type="region of interest" description="Disordered" evidence="1">
    <location>
        <begin position="116"/>
        <end position="187"/>
    </location>
</feature>
<sequence>MLLPSLPTVIRRDACICGDVTVSDRATISPGAVLQAAPGSRIVIGDGACIGAGAVLSACGGTIAIETGAMLGAGVLVFGWGTIGKYACIGTAATIYQTDVAATVAIAAGQIFGDPTLPNSNPAQPPAAADEAEDAPAARAEEPPPSPPAAATDSNDAEASDADKATDTKSSATNARAEGNGSATRNGHIDVTIYGRSYVESLISTIFPHRNQP</sequence>
<dbReference type="SUPFAM" id="SSF51161">
    <property type="entry name" value="Trimeric LpxA-like enzymes"/>
    <property type="match status" value="1"/>
</dbReference>
<name>U5DNY6_9CHRO</name>
<dbReference type="GO" id="GO:0043886">
    <property type="term" value="F:structural constituent of carboxysome shell"/>
    <property type="evidence" value="ECO:0007669"/>
    <property type="project" value="UniProtKB-ARBA"/>
</dbReference>
<evidence type="ECO:0000313" key="3">
    <source>
        <dbReference type="Proteomes" id="UP000016960"/>
    </source>
</evidence>
<dbReference type="Gene3D" id="2.160.10.10">
    <property type="entry name" value="Hexapeptide repeat proteins"/>
    <property type="match status" value="1"/>
</dbReference>
<dbReference type="RefSeq" id="WP_022606970.1">
    <property type="nucleotide sequence ID" value="NZ_ASSJ01000049.1"/>
</dbReference>
<dbReference type="GO" id="GO:0031470">
    <property type="term" value="C:carboxysome"/>
    <property type="evidence" value="ECO:0007669"/>
    <property type="project" value="UniProtKB-ARBA"/>
</dbReference>
<dbReference type="STRING" id="582515.KR51_00019890"/>
<gene>
    <name evidence="2" type="ORF">KR51_00019890</name>
</gene>
<accession>U5DNY6</accession>
<dbReference type="OrthoDB" id="481965at2"/>
<proteinExistence type="predicted"/>
<comment type="caution">
    <text evidence="2">The sequence shown here is derived from an EMBL/GenBank/DDBJ whole genome shotgun (WGS) entry which is preliminary data.</text>
</comment>
<evidence type="ECO:0000256" key="1">
    <source>
        <dbReference type="SAM" id="MobiDB-lite"/>
    </source>
</evidence>
<dbReference type="eggNOG" id="COG0663">
    <property type="taxonomic scope" value="Bacteria"/>
</dbReference>
<dbReference type="EMBL" id="ASSJ01000049">
    <property type="protein sequence ID" value="ERN41420.1"/>
    <property type="molecule type" value="Genomic_DNA"/>
</dbReference>
<keyword evidence="3" id="KW-1185">Reference proteome</keyword>
<feature type="compositionally biased region" description="Low complexity" evidence="1">
    <location>
        <begin position="118"/>
        <end position="129"/>
    </location>
</feature>
<reference evidence="2 3" key="1">
    <citation type="submission" date="2013-05" db="EMBL/GenBank/DDBJ databases">
        <title>Draft genome sequence of Rubidibacter lacunae KORDI 51-2.</title>
        <authorList>
            <person name="Choi D.H."/>
            <person name="Noh J.H."/>
            <person name="Kwon K.-K."/>
            <person name="Lee J.-H."/>
            <person name="Ryu J.-Y."/>
        </authorList>
    </citation>
    <scope>NUCLEOTIDE SEQUENCE [LARGE SCALE GENOMIC DNA]</scope>
    <source>
        <strain evidence="2 3">KORDI 51-2</strain>
    </source>
</reference>
<dbReference type="InterPro" id="IPR011004">
    <property type="entry name" value="Trimer_LpxA-like_sf"/>
</dbReference>